<evidence type="ECO:0000313" key="7">
    <source>
        <dbReference type="EMBL" id="OWJ55163.1"/>
    </source>
</evidence>
<proteinExistence type="inferred from homology"/>
<evidence type="ECO:0000313" key="8">
    <source>
        <dbReference type="Proteomes" id="UP000196694"/>
    </source>
</evidence>
<dbReference type="RefSeq" id="WP_088171919.1">
    <property type="nucleotide sequence ID" value="NZ_NCQP01000002.1"/>
</dbReference>
<gene>
    <name evidence="7" type="ORF">Pdsh_05660</name>
</gene>
<feature type="transmembrane region" description="Helical" evidence="5">
    <location>
        <begin position="877"/>
        <end position="897"/>
    </location>
</feature>
<sequence>MIAYATYVAPDSEKLPPIGVPIEDKDVTVVELCAKPLGGLPTDAKVVWESDKFDINPFCFREIRFALNYIVDRDYIVKNIYKGFAIPKYTFYGPDDPTYTVLIDIVAKYKFSYNPEYAKSIVSNVLSKAGAEMKGGTWYYNGKPITVIGIIRQEDERLDIGNLFANELENTLGIKVQRQILPFGEAIPKVYFTDPKDFEWSFYTEGWGKGALDRWDPWMLAQFAAAWLGWSPGWGEADFWNYRNDTIDSYSKPAALGEVKSKEQFIEYLRKGTELGIQESIRIWIAAIMSSFPARADVKGVTLDLGSGLRNPFMYRGMYVPGSDTVKVGHLHVFTAATIWNPLGGFDDVYSVDPARATYDPSIWRHPFNGEPIPFRVEFSVETAGPDGKMKVPDDAIWWDAENDRWVYAKDLGRTEAVSKVVFDLSKLVGSKWHDGEEITYADILAWLAENIDIVYDPVKSQIESSIAGPAKESFDKIVAYRLLPDQNKLEVYLDYWHFDPNYIADFAAFTLYNPTPIVLAMDYLAFVKKTFALSDTRSEKENIPQLNLVLKDHAEAIAAALDEISYDQYKGYFTLPDGTVLMTKDEWNARIQAAKSWISQYGNAWISDGPFKLVRFDKDAQVLELEAFRDPTYPFGPTDWVFGLPTPTTITNVVVPLVEPGRPARITVTASGLPPIHVKYILRDPATGKVLATGEAQQAAAGYVIELPADLTSKLEEYAAYELAVIAYSEQVALPAEKTVVLQTTAAATQQIGELQQALQQTQEQVQALQEQLQQQVQALQQVQQQVQQLQQALGRQLAEAITGLSKQTADAIATVGQQVQALGDAVAQLGQKIDEISQLLAQLQNVATKADVNKAATAAQQAQSAADKAYSKANLAVTISIINLILLLVLIGLTFTRRQQ</sequence>
<dbReference type="GO" id="GO:1904680">
    <property type="term" value="F:peptide transmembrane transporter activity"/>
    <property type="evidence" value="ECO:0007669"/>
    <property type="project" value="TreeGrafter"/>
</dbReference>
<evidence type="ECO:0000256" key="5">
    <source>
        <dbReference type="SAM" id="Phobius"/>
    </source>
</evidence>
<keyword evidence="3" id="KW-0732">Signal</keyword>
<accession>A0A211YQ31</accession>
<keyword evidence="5" id="KW-0812">Transmembrane</keyword>
<dbReference type="PANTHER" id="PTHR30290">
    <property type="entry name" value="PERIPLASMIC BINDING COMPONENT OF ABC TRANSPORTER"/>
    <property type="match status" value="1"/>
</dbReference>
<organism evidence="7 8">
    <name type="scientific">Pyrodictium delaneyi</name>
    <dbReference type="NCBI Taxonomy" id="1273541"/>
    <lineage>
        <taxon>Archaea</taxon>
        <taxon>Thermoproteota</taxon>
        <taxon>Thermoprotei</taxon>
        <taxon>Desulfurococcales</taxon>
        <taxon>Pyrodictiaceae</taxon>
        <taxon>Pyrodictium</taxon>
    </lineage>
</organism>
<dbReference type="EMBL" id="NCQP01000002">
    <property type="protein sequence ID" value="OWJ55163.1"/>
    <property type="molecule type" value="Genomic_DNA"/>
</dbReference>
<keyword evidence="5" id="KW-1133">Transmembrane helix</keyword>
<keyword evidence="8" id="KW-1185">Reference proteome</keyword>
<evidence type="ECO:0000256" key="2">
    <source>
        <dbReference type="ARBA" id="ARBA00022448"/>
    </source>
</evidence>
<evidence type="ECO:0000256" key="4">
    <source>
        <dbReference type="SAM" id="Coils"/>
    </source>
</evidence>
<dbReference type="PANTHER" id="PTHR30290:SF9">
    <property type="entry name" value="OLIGOPEPTIDE-BINDING PROTEIN APPA"/>
    <property type="match status" value="1"/>
</dbReference>
<keyword evidence="2" id="KW-0813">Transport</keyword>
<dbReference type="SUPFAM" id="SSF53850">
    <property type="entry name" value="Periplasmic binding protein-like II"/>
    <property type="match status" value="1"/>
</dbReference>
<dbReference type="InterPro" id="IPR000914">
    <property type="entry name" value="SBP_5_dom"/>
</dbReference>
<protein>
    <recommendedName>
        <fullName evidence="6">Solute-binding protein family 5 domain-containing protein</fullName>
    </recommendedName>
</protein>
<keyword evidence="5" id="KW-0472">Membrane</keyword>
<reference evidence="7 8" key="1">
    <citation type="submission" date="2017-05" db="EMBL/GenBank/DDBJ databases">
        <title>The draft genome of the hyperthermophilic archaeon 'Pyrodictium delaneyi strain Hulk', an iron and nitrate reducer, reveals the capacity for sulfate reduction.</title>
        <authorList>
            <person name="Demey L.M."/>
            <person name="Miller C."/>
            <person name="Manzella M."/>
            <person name="Reguera G."/>
            <person name="Kashefi K."/>
        </authorList>
    </citation>
    <scope>NUCLEOTIDE SEQUENCE [LARGE SCALE GENOMIC DNA]</scope>
    <source>
        <strain evidence="7 8">Hulk</strain>
    </source>
</reference>
<feature type="domain" description="Solute-binding protein family 5" evidence="6">
    <location>
        <begin position="55"/>
        <end position="214"/>
    </location>
</feature>
<evidence type="ECO:0000259" key="6">
    <source>
        <dbReference type="Pfam" id="PF00496"/>
    </source>
</evidence>
<comment type="similarity">
    <text evidence="1">Belongs to the bacterial solute-binding protein 5 family.</text>
</comment>
<dbReference type="Gene3D" id="3.10.105.10">
    <property type="entry name" value="Dipeptide-binding Protein, Domain 3"/>
    <property type="match status" value="1"/>
</dbReference>
<dbReference type="AlphaFoldDB" id="A0A211YQ31"/>
<keyword evidence="4" id="KW-0175">Coiled coil</keyword>
<dbReference type="Pfam" id="PF00496">
    <property type="entry name" value="SBP_bac_5"/>
    <property type="match status" value="1"/>
</dbReference>
<dbReference type="GO" id="GO:0015833">
    <property type="term" value="P:peptide transport"/>
    <property type="evidence" value="ECO:0007669"/>
    <property type="project" value="TreeGrafter"/>
</dbReference>
<dbReference type="InterPro" id="IPR039424">
    <property type="entry name" value="SBP_5"/>
</dbReference>
<dbReference type="SUPFAM" id="SSF58104">
    <property type="entry name" value="Methyl-accepting chemotaxis protein (MCP) signaling domain"/>
    <property type="match status" value="1"/>
</dbReference>
<evidence type="ECO:0000256" key="3">
    <source>
        <dbReference type="ARBA" id="ARBA00022729"/>
    </source>
</evidence>
<feature type="coiled-coil region" evidence="4">
    <location>
        <begin position="746"/>
        <end position="801"/>
    </location>
</feature>
<evidence type="ECO:0000256" key="1">
    <source>
        <dbReference type="ARBA" id="ARBA00005695"/>
    </source>
</evidence>
<comment type="caution">
    <text evidence="7">The sequence shown here is derived from an EMBL/GenBank/DDBJ whole genome shotgun (WGS) entry which is preliminary data.</text>
</comment>
<dbReference type="Proteomes" id="UP000196694">
    <property type="component" value="Unassembled WGS sequence"/>
</dbReference>
<name>A0A211YQ31_9CREN</name>